<feature type="domain" description="Glycosyltransferase subfamily 4-like N-terminal" evidence="1">
    <location>
        <begin position="15"/>
        <end position="187"/>
    </location>
</feature>
<gene>
    <name evidence="2" type="ORF">GTP90_33875</name>
</gene>
<proteinExistence type="predicted"/>
<dbReference type="EMBL" id="WWCX01000156">
    <property type="protein sequence ID" value="MYM98843.1"/>
    <property type="molecule type" value="Genomic_DNA"/>
</dbReference>
<evidence type="ECO:0000313" key="3">
    <source>
        <dbReference type="Proteomes" id="UP000447355"/>
    </source>
</evidence>
<dbReference type="PANTHER" id="PTHR45947">
    <property type="entry name" value="SULFOQUINOVOSYL TRANSFERASE SQD2"/>
    <property type="match status" value="1"/>
</dbReference>
<dbReference type="InterPro" id="IPR028098">
    <property type="entry name" value="Glyco_trans_4-like_N"/>
</dbReference>
<protein>
    <submittedName>
        <fullName evidence="2">Glycosyltransferase</fullName>
    </submittedName>
</protein>
<name>A0A845GWL5_9BURK</name>
<accession>A0A845GWL5</accession>
<dbReference type="PANTHER" id="PTHR45947:SF3">
    <property type="entry name" value="SULFOQUINOVOSYL TRANSFERASE SQD2"/>
    <property type="match status" value="1"/>
</dbReference>
<dbReference type="Proteomes" id="UP000447355">
    <property type="component" value="Unassembled WGS sequence"/>
</dbReference>
<dbReference type="Pfam" id="PF13439">
    <property type="entry name" value="Glyco_transf_4"/>
    <property type="match status" value="1"/>
</dbReference>
<dbReference type="Gene3D" id="3.40.50.2000">
    <property type="entry name" value="Glycogen Phosphorylase B"/>
    <property type="match status" value="2"/>
</dbReference>
<keyword evidence="2" id="KW-0808">Transferase</keyword>
<organism evidence="2 3">
    <name type="scientific">Duganella vulcania</name>
    <dbReference type="NCBI Taxonomy" id="2692166"/>
    <lineage>
        <taxon>Bacteria</taxon>
        <taxon>Pseudomonadati</taxon>
        <taxon>Pseudomonadota</taxon>
        <taxon>Betaproteobacteria</taxon>
        <taxon>Burkholderiales</taxon>
        <taxon>Oxalobacteraceae</taxon>
        <taxon>Telluria group</taxon>
        <taxon>Duganella</taxon>
    </lineage>
</organism>
<dbReference type="RefSeq" id="WP_161087631.1">
    <property type="nucleotide sequence ID" value="NZ_WWCX01000156.1"/>
</dbReference>
<dbReference type="SUPFAM" id="SSF53756">
    <property type="entry name" value="UDP-Glycosyltransferase/glycogen phosphorylase"/>
    <property type="match status" value="1"/>
</dbReference>
<comment type="caution">
    <text evidence="2">The sequence shown here is derived from an EMBL/GenBank/DDBJ whole genome shotgun (WGS) entry which is preliminary data.</text>
</comment>
<evidence type="ECO:0000313" key="2">
    <source>
        <dbReference type="EMBL" id="MYM98843.1"/>
    </source>
</evidence>
<dbReference type="GO" id="GO:0016758">
    <property type="term" value="F:hexosyltransferase activity"/>
    <property type="evidence" value="ECO:0007669"/>
    <property type="project" value="TreeGrafter"/>
</dbReference>
<dbReference type="Pfam" id="PF13692">
    <property type="entry name" value="Glyco_trans_1_4"/>
    <property type="match status" value="1"/>
</dbReference>
<dbReference type="AlphaFoldDB" id="A0A845GWL5"/>
<sequence>MPEPLPTFRADVAVLFGRYLPRAGVACHLVGPAASAAGAADDEQTSRSPYHRSRLRREWAYLRLCWRLLWRAERSRYDVIQVRDMAAIGWLALQVARWKGIPFVYWMSFMMCDGRIGNARAQIAAGGGLRARAVLCKGLAERWLLNRVVLPGAQHVFVQSAAMLEAVAAQGLARDKMTAVPMGVDTEVLHPRGVVARRMPGWDAVPVIAYLGTLDRPRCLHVVIDALAHVRQVHPQARLLLIGDASSRADLDALLAHAAAAGLAAAVHVTGWMAASQAWPLLAGADLAVSYLPRGALLDTNSPTKILEYLALGLPCVGNDNPDQAAVLRASQAGWLSGSTAQELAQGMLQILADPGLARQRAAGGPDYIERHRSYRVLADDVARQYHALLAPLQEVRC</sequence>
<reference evidence="2" key="1">
    <citation type="submission" date="2019-12" db="EMBL/GenBank/DDBJ databases">
        <title>Novel species isolated from a subtropical stream in China.</title>
        <authorList>
            <person name="Lu H."/>
        </authorList>
    </citation>
    <scope>NUCLEOTIDE SEQUENCE [LARGE SCALE GENOMIC DNA]</scope>
    <source>
        <strain evidence="2">FT81W</strain>
    </source>
</reference>
<dbReference type="InterPro" id="IPR050194">
    <property type="entry name" value="Glycosyltransferase_grp1"/>
</dbReference>
<evidence type="ECO:0000259" key="1">
    <source>
        <dbReference type="Pfam" id="PF13439"/>
    </source>
</evidence>